<dbReference type="Proteomes" id="UP000320314">
    <property type="component" value="Unassembled WGS sequence"/>
</dbReference>
<proteinExistence type="predicted"/>
<evidence type="ECO:0000256" key="1">
    <source>
        <dbReference type="SAM" id="MobiDB-lite"/>
    </source>
</evidence>
<keyword evidence="4" id="KW-1185">Reference proteome</keyword>
<organism evidence="3 4">
    <name type="scientific">Pararhizobium mangrovi</name>
    <dbReference type="NCBI Taxonomy" id="2590452"/>
    <lineage>
        <taxon>Bacteria</taxon>
        <taxon>Pseudomonadati</taxon>
        <taxon>Pseudomonadota</taxon>
        <taxon>Alphaproteobacteria</taxon>
        <taxon>Hyphomicrobiales</taxon>
        <taxon>Rhizobiaceae</taxon>
        <taxon>Rhizobium/Agrobacterium group</taxon>
        <taxon>Pararhizobium</taxon>
    </lineage>
</organism>
<protein>
    <recommendedName>
        <fullName evidence="5">DUF5330 domain-containing protein</fullName>
    </recommendedName>
</protein>
<name>A0A506UHD4_9HYPH</name>
<evidence type="ECO:0000313" key="3">
    <source>
        <dbReference type="EMBL" id="TPW32727.1"/>
    </source>
</evidence>
<dbReference type="RefSeq" id="WP_141165029.1">
    <property type="nucleotide sequence ID" value="NZ_VHLH01000001.1"/>
</dbReference>
<dbReference type="Pfam" id="PF17264">
    <property type="entry name" value="DUF5330"/>
    <property type="match status" value="1"/>
</dbReference>
<sequence>MRFLIKMAFWFTLVLVLLPLTQPGGTDTDEASAPPLGETLIAATSAVQDVSGICSRRPEVCQTGGEALGALGERAREGAFVAYRFLDRQFGDREPESGRSAETREPAAVAADRPHLAEASTRYASMDVPVPTPAPTRTRAADRGPGVAPAVQTHSARATLPRPYQPPNP</sequence>
<comment type="caution">
    <text evidence="3">The sequence shown here is derived from an EMBL/GenBank/DDBJ whole genome shotgun (WGS) entry which is preliminary data.</text>
</comment>
<accession>A0A506UHD4</accession>
<feature type="compositionally biased region" description="Basic and acidic residues" evidence="1">
    <location>
        <begin position="91"/>
        <end position="105"/>
    </location>
</feature>
<feature type="signal peptide" evidence="2">
    <location>
        <begin position="1"/>
        <end position="26"/>
    </location>
</feature>
<dbReference type="EMBL" id="VHLH01000001">
    <property type="protein sequence ID" value="TPW32727.1"/>
    <property type="molecule type" value="Genomic_DNA"/>
</dbReference>
<evidence type="ECO:0000313" key="4">
    <source>
        <dbReference type="Proteomes" id="UP000320314"/>
    </source>
</evidence>
<dbReference type="AlphaFoldDB" id="A0A506UHD4"/>
<keyword evidence="2" id="KW-0732">Signal</keyword>
<feature type="chain" id="PRO_5021350195" description="DUF5330 domain-containing protein" evidence="2">
    <location>
        <begin position="27"/>
        <end position="169"/>
    </location>
</feature>
<gene>
    <name evidence="3" type="ORF">FJU11_00425</name>
</gene>
<evidence type="ECO:0000256" key="2">
    <source>
        <dbReference type="SAM" id="SignalP"/>
    </source>
</evidence>
<evidence type="ECO:0008006" key="5">
    <source>
        <dbReference type="Google" id="ProtNLM"/>
    </source>
</evidence>
<dbReference type="InterPro" id="IPR035220">
    <property type="entry name" value="DUF5330"/>
</dbReference>
<dbReference type="OrthoDB" id="7923950at2"/>
<reference evidence="3 4" key="1">
    <citation type="submission" date="2019-06" db="EMBL/GenBank/DDBJ databases">
        <authorList>
            <person name="Li M."/>
        </authorList>
    </citation>
    <scope>NUCLEOTIDE SEQUENCE [LARGE SCALE GENOMIC DNA]</scope>
    <source>
        <strain evidence="3 4">BGMRC6574</strain>
    </source>
</reference>
<feature type="region of interest" description="Disordered" evidence="1">
    <location>
        <begin position="91"/>
        <end position="169"/>
    </location>
</feature>